<accession>A0ABX0KSM5</accession>
<feature type="transmembrane region" description="Helical" evidence="1">
    <location>
        <begin position="377"/>
        <end position="395"/>
    </location>
</feature>
<reference evidence="3 4" key="1">
    <citation type="submission" date="2020-03" db="EMBL/GenBank/DDBJ databases">
        <title>Draft genome sequence of environmentally isolated violet-colored cultures.</title>
        <authorList>
            <person name="Wilson H.S."/>
        </authorList>
    </citation>
    <scope>NUCLEOTIDE SEQUENCE [LARGE SCALE GENOMIC DNA]</scope>
    <source>
        <strain evidence="3 4">HSC-16F04</strain>
    </source>
</reference>
<dbReference type="Proteomes" id="UP000712570">
    <property type="component" value="Unassembled WGS sequence"/>
</dbReference>
<feature type="transmembrane region" description="Helical" evidence="1">
    <location>
        <begin position="337"/>
        <end position="356"/>
    </location>
</feature>
<feature type="transmembrane region" description="Helical" evidence="1">
    <location>
        <begin position="279"/>
        <end position="303"/>
    </location>
</feature>
<comment type="caution">
    <text evidence="3">The sequence shown here is derived from an EMBL/GenBank/DDBJ whole genome shotgun (WGS) entry which is preliminary data.</text>
</comment>
<protein>
    <submittedName>
        <fullName evidence="3">DUF4401 domain-containing protein</fullName>
    </submittedName>
</protein>
<dbReference type="Pfam" id="PF14351">
    <property type="entry name" value="DUF4401"/>
    <property type="match status" value="1"/>
</dbReference>
<organism evidence="3 4">
    <name type="scientific">Iodobacter violaceini</name>
    <dbReference type="NCBI Taxonomy" id="3044271"/>
    <lineage>
        <taxon>Bacteria</taxon>
        <taxon>Pseudomonadati</taxon>
        <taxon>Pseudomonadota</taxon>
        <taxon>Betaproteobacteria</taxon>
        <taxon>Neisseriales</taxon>
        <taxon>Chitinibacteraceae</taxon>
        <taxon>Iodobacter</taxon>
    </lineage>
</organism>
<feature type="transmembrane region" description="Helical" evidence="1">
    <location>
        <begin position="169"/>
        <end position="189"/>
    </location>
</feature>
<evidence type="ECO:0000313" key="3">
    <source>
        <dbReference type="EMBL" id="NHQ85462.1"/>
    </source>
</evidence>
<sequence length="532" mass="56732">MSHPLLEKAIAAGLVPGDAHVETPESRPWPVVLLTALGAWLAAIPLLIVIGLMLGDTIIHSVAGPYFVGVLVLAAAILLLRGQDIPLFVEQLAIPALMVGPALIAYGLFTHLPSALACTLLALLAGGLTWAIPRPWLRVLLGAASAALTGCSILIWIKNGHSDTHSELWLALHTLFLLWLLACAVQYKILNNGAKALIAAAFESFFTGWLLVILAGLAFSSGMTFLAGASLSNSVFAEIMHEAAPQSATSHSLFALSSTLLALAAALLMGRSWPALRSYAFAAVILAALAWLMPALGAVLLALSISLMAGRWRTASSAGLACAWMIGAFYYQLDWTLANKALLFMLAGSLLGAIAWRALAPPAAASTRTMISPQQKWGIALTAACVLLAANIGIWQKENLIARGQPLYISLAPADPRSLMQGDFMQLNFQIPFDTPAVGDISNPSRPFLVMKRDKQNIGSAQRIDHGEPLAADEFKIELSPKNGRWVLVTDAWFFKEGEASRWAQARYGEFRVMPDGKALLVGLRGDGLKGL</sequence>
<proteinExistence type="predicted"/>
<feature type="domain" description="DUF4401" evidence="2">
    <location>
        <begin position="28"/>
        <end position="356"/>
    </location>
</feature>
<dbReference type="RefSeq" id="WP_166822832.1">
    <property type="nucleotide sequence ID" value="NZ_JAAOLX010000002.1"/>
</dbReference>
<feature type="transmembrane region" description="Helical" evidence="1">
    <location>
        <begin position="209"/>
        <end position="232"/>
    </location>
</feature>
<keyword evidence="1" id="KW-0472">Membrane</keyword>
<feature type="transmembrane region" description="Helical" evidence="1">
    <location>
        <begin position="139"/>
        <end position="157"/>
    </location>
</feature>
<gene>
    <name evidence="3" type="ORF">HA050_04950</name>
</gene>
<dbReference type="InterPro" id="IPR025833">
    <property type="entry name" value="GDYXXLXY"/>
</dbReference>
<feature type="transmembrane region" description="Helical" evidence="1">
    <location>
        <begin position="92"/>
        <end position="109"/>
    </location>
</feature>
<name>A0ABX0KSM5_9NEIS</name>
<feature type="transmembrane region" description="Helical" evidence="1">
    <location>
        <begin position="62"/>
        <end position="80"/>
    </location>
</feature>
<keyword evidence="4" id="KW-1185">Reference proteome</keyword>
<dbReference type="EMBL" id="JAAOLX010000002">
    <property type="protein sequence ID" value="NHQ85462.1"/>
    <property type="molecule type" value="Genomic_DNA"/>
</dbReference>
<evidence type="ECO:0000259" key="2">
    <source>
        <dbReference type="Pfam" id="PF14351"/>
    </source>
</evidence>
<dbReference type="InterPro" id="IPR025513">
    <property type="entry name" value="DUF4401"/>
</dbReference>
<keyword evidence="1" id="KW-1133">Transmembrane helix</keyword>
<feature type="transmembrane region" description="Helical" evidence="1">
    <location>
        <begin position="31"/>
        <end position="55"/>
    </location>
</feature>
<feature type="transmembrane region" description="Helical" evidence="1">
    <location>
        <begin position="315"/>
        <end position="331"/>
    </location>
</feature>
<feature type="transmembrane region" description="Helical" evidence="1">
    <location>
        <begin position="253"/>
        <end position="273"/>
    </location>
</feature>
<evidence type="ECO:0000256" key="1">
    <source>
        <dbReference type="SAM" id="Phobius"/>
    </source>
</evidence>
<evidence type="ECO:0000313" key="4">
    <source>
        <dbReference type="Proteomes" id="UP000712570"/>
    </source>
</evidence>
<keyword evidence="1" id="KW-0812">Transmembrane</keyword>
<dbReference type="Pfam" id="PF14345">
    <property type="entry name" value="GDYXXLXY"/>
    <property type="match status" value="1"/>
</dbReference>